<evidence type="ECO:0000256" key="8">
    <source>
        <dbReference type="ARBA" id="ARBA00023118"/>
    </source>
</evidence>
<name>A0ABR5IMP5_9HYPH</name>
<dbReference type="InterPro" id="IPR038257">
    <property type="entry name" value="CRISPR-assoc_Cas3_HD_sf"/>
</dbReference>
<dbReference type="InterPro" id="IPR054712">
    <property type="entry name" value="Cas3-like_dom"/>
</dbReference>
<evidence type="ECO:0000256" key="7">
    <source>
        <dbReference type="ARBA" id="ARBA00022840"/>
    </source>
</evidence>
<dbReference type="InterPro" id="IPR013395">
    <property type="entry name" value="CRISPR-assoc_Cas3_yers"/>
</dbReference>
<dbReference type="NCBIfam" id="TIGR02562">
    <property type="entry name" value="cas3_yersinia"/>
    <property type="match status" value="1"/>
</dbReference>
<dbReference type="Gene3D" id="3.40.50.300">
    <property type="entry name" value="P-loop containing nucleotide triphosphate hydrolases"/>
    <property type="match status" value="1"/>
</dbReference>
<dbReference type="InterPro" id="IPR027417">
    <property type="entry name" value="P-loop_NTPase"/>
</dbReference>
<dbReference type="InterPro" id="IPR006483">
    <property type="entry name" value="CRISPR-assoc_Cas3_HD"/>
</dbReference>
<keyword evidence="7" id="KW-0067">ATP-binding</keyword>
<dbReference type="Gene3D" id="1.10.3210.30">
    <property type="match status" value="1"/>
</dbReference>
<dbReference type="Pfam" id="PF22590">
    <property type="entry name" value="Cas3-like_C_2"/>
    <property type="match status" value="1"/>
</dbReference>
<dbReference type="InterPro" id="IPR048823">
    <property type="entry name" value="Cas3_I-F_Cas2"/>
</dbReference>
<evidence type="ECO:0000256" key="3">
    <source>
        <dbReference type="ARBA" id="ARBA00022723"/>
    </source>
</evidence>
<evidence type="ECO:0000256" key="6">
    <source>
        <dbReference type="ARBA" id="ARBA00022806"/>
    </source>
</evidence>
<evidence type="ECO:0000259" key="9">
    <source>
        <dbReference type="PROSITE" id="PS51643"/>
    </source>
</evidence>
<sequence>MHVIFISACEKKALKKTRAVLDSYAIRTGQSTWQAPMTMEGLTEVRKALKQKGITRQTAVAAYINYGMRRMKLAWVVGAKHRFNSEGAYPVASTGKPYTKRQIDDWVRAASLLAGAAGDMHDIGKASQHFQNKLSPNQANKIIADDIRHEWLSVKLLQQLRHNNFDWQDAWQQVAKDKNRNTFTLGDLTKVKKGVSTTIEAVDYLIITHHGLLGVAEGMKNIFKATPNHSKHVRQELPRTEQLTCAGELPQSIFDSYQKRMARLAKLLPTNASLTYYKALCLHARNALIHADHTISAVNYLDMVQPATPTPTQLFANTCFIDGKKQHNQPLEWHLRSVGERASVIACKMMTDLNLSGLCEQTVEYIKTPTQNAYFKWQNVAGNALQKFADKHPDVPTLVFNIAGTGSGKTRMNLRTACTLRPNDPRICIALNLRSLTLQTGDALKKSMNLSDDELAVVIGDNITQELFEKAKNNQGIDEDENPPEPIFDAKGEDYDIPAWLNPLFEKTTKKGVISDNDGKTLLASPLLVSTIDYLIAAGEPHKQGHHVKALLRLMSSDLILDEIDGYDPQALMAVLRLVQLSAMYGRHVICSSATLSKTLAISVHRAFESGIAMRQALLNNDKQAFNIAIVDNEIDSKNPPKIWQQTLTQDNDTQADDKNFKDIYQTHLNELQLALAKKTSFRLAELKPMPKATISDWQQAVLESAQILHDRHAWQWQNGEKCLSFGLIRVANIHHAISLAHYFANHWQHAHIACYHANDWRINRFYKEQRLDTLLSRHKDGKKRKTGNETIEQDSEIIELMNHSQQNDVPFIVIATPVEEVGRDHDFDWAVIDASSVQSIVQTAGRVNRHRRETIHEPNIIIPQFNYRHCKYMQQKKSKEKKIIAFKYPGYEGYNNANVYPTHDLAKLLPWQNNQLIIDARLRFDKDNCLFAKLDDSEIQGFCERYFYDEGDELFSNTAVESSLMTEQLYQKFTPLRDRQYQALYRMNAESITDNELVIEKYVNTFNPSFKKQQQEWQDYSGDFTKPILQPAKPQAWLYLSPSQMVEQCEFYDIDIEQGCQISLSLYNDKNEIQWLYDEGFGVVKK</sequence>
<dbReference type="Pfam" id="PF21384">
    <property type="entry name" value="Cas3_I-F_Cas2"/>
    <property type="match status" value="1"/>
</dbReference>
<evidence type="ECO:0000256" key="4">
    <source>
        <dbReference type="ARBA" id="ARBA00022741"/>
    </source>
</evidence>
<dbReference type="PROSITE" id="PS51643">
    <property type="entry name" value="HD_CAS3"/>
    <property type="match status" value="1"/>
</dbReference>
<comment type="similarity">
    <text evidence="1">In the N-terminal section; belongs to the CRISPR-associated nuclease Cas3-HD family.</text>
</comment>
<keyword evidence="8" id="KW-0051">Antiviral defense</keyword>
<organism evidence="10 11">
    <name type="scientific">Enhydrobacter aerosaccus</name>
    <dbReference type="NCBI Taxonomy" id="225324"/>
    <lineage>
        <taxon>Bacteria</taxon>
        <taxon>Pseudomonadati</taxon>
        <taxon>Pseudomonadota</taxon>
        <taxon>Alphaproteobacteria</taxon>
        <taxon>Hyphomicrobiales</taxon>
        <taxon>Enhydrobacter</taxon>
    </lineage>
</organism>
<evidence type="ECO:0000313" key="11">
    <source>
        <dbReference type="Proteomes" id="UP000053900"/>
    </source>
</evidence>
<gene>
    <name evidence="10" type="ORF">AFK20_04205</name>
</gene>
<keyword evidence="6" id="KW-0347">Helicase</keyword>
<dbReference type="SUPFAM" id="SSF52540">
    <property type="entry name" value="P-loop containing nucleoside triphosphate hydrolases"/>
    <property type="match status" value="1"/>
</dbReference>
<keyword evidence="11" id="KW-1185">Reference proteome</keyword>
<protein>
    <submittedName>
        <fullName evidence="10">CRISPR-associated protein Cas3</fullName>
    </submittedName>
</protein>
<evidence type="ECO:0000313" key="10">
    <source>
        <dbReference type="EMBL" id="KND22324.1"/>
    </source>
</evidence>
<keyword evidence="3" id="KW-0479">Metal-binding</keyword>
<reference evidence="10 11" key="1">
    <citation type="submission" date="2015-07" db="EMBL/GenBank/DDBJ databases">
        <title>Draft genome of Enhydrobacter aerosaccus.</title>
        <authorList>
            <person name="Wang X."/>
        </authorList>
    </citation>
    <scope>NUCLEOTIDE SEQUENCE [LARGE SCALE GENOMIC DNA]</scope>
    <source>
        <strain evidence="10 11">CGMCC9176</strain>
    </source>
</reference>
<comment type="similarity">
    <text evidence="2">In the central section; belongs to the CRISPR-associated helicase Cas3 family.</text>
</comment>
<dbReference type="Proteomes" id="UP000053900">
    <property type="component" value="Unassembled WGS sequence"/>
</dbReference>
<comment type="caution">
    <text evidence="10">The sequence shown here is derived from an EMBL/GenBank/DDBJ whole genome shotgun (WGS) entry which is preliminary data.</text>
</comment>
<feature type="domain" description="HD Cas3-type" evidence="9">
    <location>
        <begin position="102"/>
        <end position="294"/>
    </location>
</feature>
<dbReference type="EMBL" id="LGSW01000002">
    <property type="protein sequence ID" value="KND22324.1"/>
    <property type="molecule type" value="Genomic_DNA"/>
</dbReference>
<evidence type="ECO:0000256" key="1">
    <source>
        <dbReference type="ARBA" id="ARBA00006847"/>
    </source>
</evidence>
<evidence type="ECO:0000256" key="5">
    <source>
        <dbReference type="ARBA" id="ARBA00022801"/>
    </source>
</evidence>
<evidence type="ECO:0000256" key="2">
    <source>
        <dbReference type="ARBA" id="ARBA00009046"/>
    </source>
</evidence>
<keyword evidence="5" id="KW-0378">Hydrolase</keyword>
<keyword evidence="4" id="KW-0547">Nucleotide-binding</keyword>
<accession>A0ABR5IMP5</accession>
<proteinExistence type="inferred from homology"/>